<dbReference type="GO" id="GO:0008757">
    <property type="term" value="F:S-adenosylmethionine-dependent methyltransferase activity"/>
    <property type="evidence" value="ECO:0007669"/>
    <property type="project" value="InterPro"/>
</dbReference>
<keyword evidence="2" id="KW-0808">Transferase</keyword>
<reference evidence="5" key="1">
    <citation type="submission" date="2022-12" db="EMBL/GenBank/DDBJ databases">
        <title>Paraconexibacter alkalitolerans sp. nov. and Baekduia alba sp. nov., isolated from soil and emended description of the genera Paraconexibacter (Chun et al., 2020) and Baekduia (An et al., 2020).</title>
        <authorList>
            <person name="Vieira S."/>
            <person name="Huber K.J."/>
            <person name="Geppert A."/>
            <person name="Wolf J."/>
            <person name="Neumann-Schaal M."/>
            <person name="Muesken M."/>
            <person name="Overmann J."/>
        </authorList>
    </citation>
    <scope>NUCLEOTIDE SEQUENCE</scope>
    <source>
        <strain evidence="5">AEG42_29</strain>
    </source>
</reference>
<evidence type="ECO:0000256" key="3">
    <source>
        <dbReference type="ARBA" id="ARBA00022691"/>
    </source>
</evidence>
<dbReference type="EMBL" id="CP114014">
    <property type="protein sequence ID" value="XAY04651.1"/>
    <property type="molecule type" value="Genomic_DNA"/>
</dbReference>
<dbReference type="AlphaFoldDB" id="A0AAU7ASI7"/>
<evidence type="ECO:0000256" key="2">
    <source>
        <dbReference type="ARBA" id="ARBA00022679"/>
    </source>
</evidence>
<dbReference type="CDD" id="cd02440">
    <property type="entry name" value="AdoMet_MTases"/>
    <property type="match status" value="1"/>
</dbReference>
<protein>
    <submittedName>
        <fullName evidence="5">tRNA methyltransferase</fullName>
    </submittedName>
</protein>
<dbReference type="SUPFAM" id="SSF53335">
    <property type="entry name" value="S-adenosyl-L-methionine-dependent methyltransferases"/>
    <property type="match status" value="1"/>
</dbReference>
<dbReference type="KEGG" id="parq:DSM112329_01486"/>
<name>A0AAU7ASI7_9ACTN</name>
<accession>A0AAU7ASI7</accession>
<dbReference type="RefSeq" id="WP_354701179.1">
    <property type="nucleotide sequence ID" value="NZ_CP114014.1"/>
</dbReference>
<feature type="domain" description="Methyltransferase type 11" evidence="4">
    <location>
        <begin position="47"/>
        <end position="139"/>
    </location>
</feature>
<dbReference type="InterPro" id="IPR013216">
    <property type="entry name" value="Methyltransf_11"/>
</dbReference>
<dbReference type="InterPro" id="IPR029063">
    <property type="entry name" value="SAM-dependent_MTases_sf"/>
</dbReference>
<dbReference type="Pfam" id="PF08241">
    <property type="entry name" value="Methyltransf_11"/>
    <property type="match status" value="1"/>
</dbReference>
<proteinExistence type="predicted"/>
<organism evidence="5">
    <name type="scientific">Paraconexibacter sp. AEG42_29</name>
    <dbReference type="NCBI Taxonomy" id="2997339"/>
    <lineage>
        <taxon>Bacteria</taxon>
        <taxon>Bacillati</taxon>
        <taxon>Actinomycetota</taxon>
        <taxon>Thermoleophilia</taxon>
        <taxon>Solirubrobacterales</taxon>
        <taxon>Paraconexibacteraceae</taxon>
        <taxon>Paraconexibacter</taxon>
    </lineage>
</organism>
<dbReference type="PANTHER" id="PTHR43464">
    <property type="entry name" value="METHYLTRANSFERASE"/>
    <property type="match status" value="1"/>
</dbReference>
<dbReference type="GO" id="GO:0032259">
    <property type="term" value="P:methylation"/>
    <property type="evidence" value="ECO:0007669"/>
    <property type="project" value="UniProtKB-KW"/>
</dbReference>
<gene>
    <name evidence="5" type="ORF">DSM112329_01486</name>
</gene>
<dbReference type="PANTHER" id="PTHR43464:SF19">
    <property type="entry name" value="UBIQUINONE BIOSYNTHESIS O-METHYLTRANSFERASE, MITOCHONDRIAL"/>
    <property type="match status" value="1"/>
</dbReference>
<evidence type="ECO:0000313" key="5">
    <source>
        <dbReference type="EMBL" id="XAY04651.1"/>
    </source>
</evidence>
<dbReference type="Gene3D" id="3.40.50.150">
    <property type="entry name" value="Vaccinia Virus protein VP39"/>
    <property type="match status" value="1"/>
</dbReference>
<keyword evidence="1 5" id="KW-0489">Methyltransferase</keyword>
<keyword evidence="3" id="KW-0949">S-adenosyl-L-methionine</keyword>
<sequence>MSAGGDNDYDAFAAAYAAHNEAGVWNARYERPAILRLAGPVDGLRVLDAGCGAGAHAAALVAGGAMVTGLDASRGLLALAAERLGPGVPLHHVDLQDELPFAAGAFDLVLSALVLHYLEDWAPTLRELRRVLRPGGRLVASVHHPFMDHALSGAPDYFATYAIEEQWEVGGRRVPMRFWHRPLTAITAALTDAGFALESLEEPQPEPVVRELDPVAWAKLTTAPRFLFLAARRAVDGPPIPSTS</sequence>
<evidence type="ECO:0000256" key="1">
    <source>
        <dbReference type="ARBA" id="ARBA00022603"/>
    </source>
</evidence>
<evidence type="ECO:0000259" key="4">
    <source>
        <dbReference type="Pfam" id="PF08241"/>
    </source>
</evidence>